<organism evidence="1 2">
    <name type="scientific">Pyrocoelia pectoralis</name>
    <dbReference type="NCBI Taxonomy" id="417401"/>
    <lineage>
        <taxon>Eukaryota</taxon>
        <taxon>Metazoa</taxon>
        <taxon>Ecdysozoa</taxon>
        <taxon>Arthropoda</taxon>
        <taxon>Hexapoda</taxon>
        <taxon>Insecta</taxon>
        <taxon>Pterygota</taxon>
        <taxon>Neoptera</taxon>
        <taxon>Endopterygota</taxon>
        <taxon>Coleoptera</taxon>
        <taxon>Polyphaga</taxon>
        <taxon>Elateriformia</taxon>
        <taxon>Elateroidea</taxon>
        <taxon>Lampyridae</taxon>
        <taxon>Lampyrinae</taxon>
        <taxon>Pyrocoelia</taxon>
    </lineage>
</organism>
<name>A0AAN7V680_9COLE</name>
<evidence type="ECO:0000313" key="1">
    <source>
        <dbReference type="EMBL" id="KAK5641637.1"/>
    </source>
</evidence>
<sequence>MDKEGSEDPKQTAKEETCFEEVEGLCNKANRTEFDAVHPRFSGPKDPQLIREFQVANDYYCEQCRLFFAPTVLALQTHFKEDMVQHQPLGNCFYCNGPVYAYSFNNRRRIHHSCGDRPKM</sequence>
<accession>A0AAN7V680</accession>
<gene>
    <name evidence="1" type="ORF">RI129_010184</name>
</gene>
<dbReference type="Proteomes" id="UP001329430">
    <property type="component" value="Chromosome 7"/>
</dbReference>
<dbReference type="EMBL" id="JAVRBK010000007">
    <property type="protein sequence ID" value="KAK5641637.1"/>
    <property type="molecule type" value="Genomic_DNA"/>
</dbReference>
<reference evidence="1 2" key="1">
    <citation type="journal article" date="2024" name="Insects">
        <title>An Improved Chromosome-Level Genome Assembly of the Firefly Pyrocoelia pectoralis.</title>
        <authorList>
            <person name="Fu X."/>
            <person name="Meyer-Rochow V.B."/>
            <person name="Ballantyne L."/>
            <person name="Zhu X."/>
        </authorList>
    </citation>
    <scope>NUCLEOTIDE SEQUENCE [LARGE SCALE GENOMIC DNA]</scope>
    <source>
        <strain evidence="1">XCY_ONT2</strain>
    </source>
</reference>
<evidence type="ECO:0000313" key="2">
    <source>
        <dbReference type="Proteomes" id="UP001329430"/>
    </source>
</evidence>
<protein>
    <submittedName>
        <fullName evidence="1">Uncharacterized protein</fullName>
    </submittedName>
</protein>
<dbReference type="AlphaFoldDB" id="A0AAN7V680"/>
<keyword evidence="2" id="KW-1185">Reference proteome</keyword>
<proteinExistence type="predicted"/>
<comment type="caution">
    <text evidence="1">The sequence shown here is derived from an EMBL/GenBank/DDBJ whole genome shotgun (WGS) entry which is preliminary data.</text>
</comment>